<dbReference type="PANTHER" id="PTHR42685">
    <property type="entry name" value="GERANYLGERANYL DIPHOSPHATE REDUCTASE"/>
    <property type="match status" value="1"/>
</dbReference>
<name>A0A382D4Y6_9ZZZZ</name>
<evidence type="ECO:0000313" key="2">
    <source>
        <dbReference type="EMBL" id="SVB32781.1"/>
    </source>
</evidence>
<dbReference type="SUPFAM" id="SSF51905">
    <property type="entry name" value="FAD/NAD(P)-binding domain"/>
    <property type="match status" value="1"/>
</dbReference>
<proteinExistence type="predicted"/>
<protein>
    <recommendedName>
        <fullName evidence="1">FAD-binding domain-containing protein</fullName>
    </recommendedName>
</protein>
<accession>A0A382D4Y6</accession>
<reference evidence="2" key="1">
    <citation type="submission" date="2018-05" db="EMBL/GenBank/DDBJ databases">
        <authorList>
            <person name="Lanie J.A."/>
            <person name="Ng W.-L."/>
            <person name="Kazmierczak K.M."/>
            <person name="Andrzejewski T.M."/>
            <person name="Davidsen T.M."/>
            <person name="Wayne K.J."/>
            <person name="Tettelin H."/>
            <person name="Glass J.I."/>
            <person name="Rusch D."/>
            <person name="Podicherti R."/>
            <person name="Tsui H.-C.T."/>
            <person name="Winkler M.E."/>
        </authorList>
    </citation>
    <scope>NUCLEOTIDE SEQUENCE</scope>
</reference>
<dbReference type="InterPro" id="IPR036188">
    <property type="entry name" value="FAD/NAD-bd_sf"/>
</dbReference>
<dbReference type="InterPro" id="IPR002938">
    <property type="entry name" value="FAD-bd"/>
</dbReference>
<dbReference type="AlphaFoldDB" id="A0A382D4Y6"/>
<feature type="domain" description="FAD-binding" evidence="1">
    <location>
        <begin position="18"/>
        <end position="301"/>
    </location>
</feature>
<dbReference type="PANTHER" id="PTHR42685:SF18">
    <property type="entry name" value="DIGERANYLGERANYLGLYCEROPHOSPHOLIPID REDUCTASE"/>
    <property type="match status" value="1"/>
</dbReference>
<organism evidence="2">
    <name type="scientific">marine metagenome</name>
    <dbReference type="NCBI Taxonomy" id="408172"/>
    <lineage>
        <taxon>unclassified sequences</taxon>
        <taxon>metagenomes</taxon>
        <taxon>ecological metagenomes</taxon>
    </lineage>
</organism>
<feature type="non-terminal residue" evidence="2">
    <location>
        <position position="1"/>
    </location>
</feature>
<dbReference type="Gene3D" id="3.50.50.60">
    <property type="entry name" value="FAD/NAD(P)-binding domain"/>
    <property type="match status" value="1"/>
</dbReference>
<dbReference type="GO" id="GO:0016628">
    <property type="term" value="F:oxidoreductase activity, acting on the CH-CH group of donors, NAD or NADP as acceptor"/>
    <property type="evidence" value="ECO:0007669"/>
    <property type="project" value="InterPro"/>
</dbReference>
<evidence type="ECO:0000259" key="1">
    <source>
        <dbReference type="Pfam" id="PF01494"/>
    </source>
</evidence>
<dbReference type="NCBIfam" id="TIGR02032">
    <property type="entry name" value="GG-red-SF"/>
    <property type="match status" value="1"/>
</dbReference>
<dbReference type="Pfam" id="PF01494">
    <property type="entry name" value="FAD_binding_3"/>
    <property type="match status" value="1"/>
</dbReference>
<dbReference type="GO" id="GO:0071949">
    <property type="term" value="F:FAD binding"/>
    <property type="evidence" value="ECO:0007669"/>
    <property type="project" value="InterPro"/>
</dbReference>
<gene>
    <name evidence="2" type="ORF">METZ01_LOCUS185635</name>
</gene>
<dbReference type="InterPro" id="IPR050407">
    <property type="entry name" value="Geranylgeranyl_reductase"/>
</dbReference>
<sequence length="415" mass="45636">VTVLKNNRPARRGVEVSEYDVVVVGAGPVGGYLATRLATGGVSVLLLEEHAEIGRPFQCAGLVNTESMDLTGLQHTVLSPIWGARIHSPSGIPVVIGDKSRTRTWSVCRKLFDEGVVKQAIGKGVHIWLSSKPISAVVEEESVNLSIRTPEGEKDVRCRLLCGADGAHSWVRRHFKMGRPKEMMIGFQIEVTGYQGEDGRLDMYTGSRISPGFFAWAIPSGETTRIGTWSKPDLMGGESCEQLLDRLREDPLWAERFSECKEVGRFCGPIPSGMVKRPMIARVALFGDAAGLCKPTTGGGIGPGFAQVDLVTPLLLDALERDNLSDSSMRDITELMEPMRKDQRRARALRDAFLTESSDTELDEIFSVWARPEVTELINDIGEIEHPIPLGIKMLRDIPEFRSMTKRAVKAILLG</sequence>
<dbReference type="EMBL" id="UINC01037381">
    <property type="protein sequence ID" value="SVB32781.1"/>
    <property type="molecule type" value="Genomic_DNA"/>
</dbReference>
<dbReference type="InterPro" id="IPR011777">
    <property type="entry name" value="Geranylgeranyl_Rdtase_fam"/>
</dbReference>
<dbReference type="Gene3D" id="3.30.9.10">
    <property type="entry name" value="D-Amino Acid Oxidase, subunit A, domain 2"/>
    <property type="match status" value="1"/>
</dbReference>
<dbReference type="PRINTS" id="PR00420">
    <property type="entry name" value="RNGMNOXGNASE"/>
</dbReference>